<evidence type="ECO:0000313" key="2">
    <source>
        <dbReference type="EMBL" id="SED72918.1"/>
    </source>
</evidence>
<dbReference type="Proteomes" id="UP000199220">
    <property type="component" value="Unassembled WGS sequence"/>
</dbReference>
<dbReference type="InterPro" id="IPR053144">
    <property type="entry name" value="Acetyltransferase_Butenolide"/>
</dbReference>
<dbReference type="InterPro" id="IPR000182">
    <property type="entry name" value="GNAT_dom"/>
</dbReference>
<keyword evidence="3" id="KW-1185">Reference proteome</keyword>
<dbReference type="STRING" id="648782.SAMN04488554_0544"/>
<dbReference type="PANTHER" id="PTHR43233:SF1">
    <property type="entry name" value="FAMILY N-ACETYLTRANSFERASE, PUTATIVE (AFU_ORTHOLOGUE AFUA_6G03350)-RELATED"/>
    <property type="match status" value="1"/>
</dbReference>
<name>A0A1H5D2E8_9MICO</name>
<accession>A0A1H5D2E8</accession>
<sequence length="140" mass="15582">MAMEISTGEATTLGREELVDLYSAVGWSAYTRDPDALLRAVRGSHRVGVAWDGEQLVGLARTISDGVTVVYLQDVLVRPSHQRTGLGRELLTQLLGSYGDIRQQVLLTDDRPEQRAFYTSLGFVETHDHDPGLRAFVRLR</sequence>
<keyword evidence="2" id="KW-0808">Transferase</keyword>
<dbReference type="InterPro" id="IPR016181">
    <property type="entry name" value="Acyl_CoA_acyltransferase"/>
</dbReference>
<evidence type="ECO:0000313" key="3">
    <source>
        <dbReference type="Proteomes" id="UP000199220"/>
    </source>
</evidence>
<dbReference type="Gene3D" id="3.40.630.30">
    <property type="match status" value="1"/>
</dbReference>
<dbReference type="PROSITE" id="PS51186">
    <property type="entry name" value="GNAT"/>
    <property type="match status" value="1"/>
</dbReference>
<dbReference type="CDD" id="cd04301">
    <property type="entry name" value="NAT_SF"/>
    <property type="match status" value="1"/>
</dbReference>
<evidence type="ECO:0000259" key="1">
    <source>
        <dbReference type="PROSITE" id="PS51186"/>
    </source>
</evidence>
<protein>
    <submittedName>
        <fullName evidence="2">Acetyltransferase (GNAT) domain-containing protein</fullName>
    </submittedName>
</protein>
<dbReference type="PANTHER" id="PTHR43233">
    <property type="entry name" value="FAMILY N-ACETYLTRANSFERASE, PUTATIVE (AFU_ORTHOLOGUE AFUA_6G03350)-RELATED"/>
    <property type="match status" value="1"/>
</dbReference>
<dbReference type="SUPFAM" id="SSF55729">
    <property type="entry name" value="Acyl-CoA N-acyltransferases (Nat)"/>
    <property type="match status" value="1"/>
</dbReference>
<feature type="domain" description="N-acetyltransferase" evidence="1">
    <location>
        <begin position="3"/>
        <end position="140"/>
    </location>
</feature>
<organism evidence="2 3">
    <name type="scientific">Ruania alba</name>
    <dbReference type="NCBI Taxonomy" id="648782"/>
    <lineage>
        <taxon>Bacteria</taxon>
        <taxon>Bacillati</taxon>
        <taxon>Actinomycetota</taxon>
        <taxon>Actinomycetes</taxon>
        <taxon>Micrococcales</taxon>
        <taxon>Ruaniaceae</taxon>
        <taxon>Ruania</taxon>
    </lineage>
</organism>
<dbReference type="EMBL" id="FNTX01000001">
    <property type="protein sequence ID" value="SED72918.1"/>
    <property type="molecule type" value="Genomic_DNA"/>
</dbReference>
<dbReference type="GO" id="GO:0016747">
    <property type="term" value="F:acyltransferase activity, transferring groups other than amino-acyl groups"/>
    <property type="evidence" value="ECO:0007669"/>
    <property type="project" value="InterPro"/>
</dbReference>
<dbReference type="Pfam" id="PF13673">
    <property type="entry name" value="Acetyltransf_10"/>
    <property type="match status" value="1"/>
</dbReference>
<dbReference type="AlphaFoldDB" id="A0A1H5D2E8"/>
<gene>
    <name evidence="2" type="ORF">SAMN04488554_0544</name>
</gene>
<reference evidence="3" key="1">
    <citation type="submission" date="2016-10" db="EMBL/GenBank/DDBJ databases">
        <authorList>
            <person name="Varghese N."/>
            <person name="Submissions S."/>
        </authorList>
    </citation>
    <scope>NUCLEOTIDE SEQUENCE [LARGE SCALE GENOMIC DNA]</scope>
    <source>
        <strain evidence="3">DSM 21368</strain>
    </source>
</reference>
<proteinExistence type="predicted"/>